<organism evidence="2 3">
    <name type="scientific">Mucuna pruriens</name>
    <name type="common">Velvet bean</name>
    <name type="synonym">Dolichos pruriens</name>
    <dbReference type="NCBI Taxonomy" id="157652"/>
    <lineage>
        <taxon>Eukaryota</taxon>
        <taxon>Viridiplantae</taxon>
        <taxon>Streptophyta</taxon>
        <taxon>Embryophyta</taxon>
        <taxon>Tracheophyta</taxon>
        <taxon>Spermatophyta</taxon>
        <taxon>Magnoliopsida</taxon>
        <taxon>eudicotyledons</taxon>
        <taxon>Gunneridae</taxon>
        <taxon>Pentapetalae</taxon>
        <taxon>rosids</taxon>
        <taxon>fabids</taxon>
        <taxon>Fabales</taxon>
        <taxon>Fabaceae</taxon>
        <taxon>Papilionoideae</taxon>
        <taxon>50 kb inversion clade</taxon>
        <taxon>NPAAA clade</taxon>
        <taxon>indigoferoid/millettioid clade</taxon>
        <taxon>Phaseoleae</taxon>
        <taxon>Mucuna</taxon>
    </lineage>
</organism>
<feature type="region of interest" description="Disordered" evidence="1">
    <location>
        <begin position="41"/>
        <end position="89"/>
    </location>
</feature>
<accession>A0A371GKI7</accession>
<dbReference type="EMBL" id="QJKJ01005207">
    <property type="protein sequence ID" value="RDX91082.1"/>
    <property type="molecule type" value="Genomic_DNA"/>
</dbReference>
<keyword evidence="3" id="KW-1185">Reference proteome</keyword>
<evidence type="ECO:0000313" key="3">
    <source>
        <dbReference type="Proteomes" id="UP000257109"/>
    </source>
</evidence>
<sequence>MTFINTLIYHDNEDDVLKSLEWLTKDVMQWAVVEEWKRLDEVRKGNKSNTNNNNSRNKNNSNTKSNTSNTKSNTSKNILKAIAATTNQK</sequence>
<gene>
    <name evidence="2" type="ORF">CR513_26983</name>
</gene>
<feature type="compositionally biased region" description="Low complexity" evidence="1">
    <location>
        <begin position="47"/>
        <end position="77"/>
    </location>
</feature>
<protein>
    <submittedName>
        <fullName evidence="2">Uncharacterized protein</fullName>
    </submittedName>
</protein>
<dbReference type="Proteomes" id="UP000257109">
    <property type="component" value="Unassembled WGS sequence"/>
</dbReference>
<evidence type="ECO:0000313" key="2">
    <source>
        <dbReference type="EMBL" id="RDX91082.1"/>
    </source>
</evidence>
<proteinExistence type="predicted"/>
<dbReference type="AlphaFoldDB" id="A0A371GKI7"/>
<comment type="caution">
    <text evidence="2">The sequence shown here is derived from an EMBL/GenBank/DDBJ whole genome shotgun (WGS) entry which is preliminary data.</text>
</comment>
<feature type="non-terminal residue" evidence="2">
    <location>
        <position position="1"/>
    </location>
</feature>
<evidence type="ECO:0000256" key="1">
    <source>
        <dbReference type="SAM" id="MobiDB-lite"/>
    </source>
</evidence>
<name>A0A371GKI7_MUCPR</name>
<reference evidence="2" key="1">
    <citation type="submission" date="2018-05" db="EMBL/GenBank/DDBJ databases">
        <title>Draft genome of Mucuna pruriens seed.</title>
        <authorList>
            <person name="Nnadi N.E."/>
            <person name="Vos R."/>
            <person name="Hasami M.H."/>
            <person name="Devisetty U.K."/>
            <person name="Aguiy J.C."/>
        </authorList>
    </citation>
    <scope>NUCLEOTIDE SEQUENCE [LARGE SCALE GENOMIC DNA]</scope>
    <source>
        <strain evidence="2">JCA_2017</strain>
    </source>
</reference>